<keyword evidence="3" id="KW-1185">Reference proteome</keyword>
<feature type="compositionally biased region" description="Low complexity" evidence="1">
    <location>
        <begin position="92"/>
        <end position="107"/>
    </location>
</feature>
<dbReference type="AlphaFoldDB" id="E3MW80"/>
<organism evidence="3">
    <name type="scientific">Caenorhabditis remanei</name>
    <name type="common">Caenorhabditis vulgaris</name>
    <dbReference type="NCBI Taxonomy" id="31234"/>
    <lineage>
        <taxon>Eukaryota</taxon>
        <taxon>Metazoa</taxon>
        <taxon>Ecdysozoa</taxon>
        <taxon>Nematoda</taxon>
        <taxon>Chromadorea</taxon>
        <taxon>Rhabditida</taxon>
        <taxon>Rhabditina</taxon>
        <taxon>Rhabditomorpha</taxon>
        <taxon>Rhabditoidea</taxon>
        <taxon>Rhabditidae</taxon>
        <taxon>Peloderinae</taxon>
        <taxon>Caenorhabditis</taxon>
    </lineage>
</organism>
<evidence type="ECO:0000313" key="3">
    <source>
        <dbReference type="Proteomes" id="UP000008281"/>
    </source>
</evidence>
<gene>
    <name evidence="2" type="ORF">CRE_22984</name>
</gene>
<evidence type="ECO:0000313" key="2">
    <source>
        <dbReference type="EMBL" id="EFP10428.1"/>
    </source>
</evidence>
<feature type="compositionally biased region" description="Basic and acidic residues" evidence="1">
    <location>
        <begin position="168"/>
        <end position="177"/>
    </location>
</feature>
<feature type="compositionally biased region" description="Polar residues" evidence="1">
    <location>
        <begin position="54"/>
        <end position="65"/>
    </location>
</feature>
<feature type="compositionally biased region" description="Polar residues" evidence="1">
    <location>
        <begin position="156"/>
        <end position="167"/>
    </location>
</feature>
<name>E3MW80_CAERE</name>
<dbReference type="HOGENOM" id="CLU_1278683_0_0_1"/>
<sequence>MEAIEVTVDSQNSENSVRQQKQKVNAQINQKPEAPTNAKPKQTRRANKRKRSKTPTPGSRQSTVTKKFEKPTKSTRRLKIQKASTKPDAVGPTVTKPPTVSPSKPTVPFKPRPRPLKKLMKCRTMSLLSISSASRVARRFPRRRNNPVPMEATKVTVDSQNSKNSVGQKEKQKEKQKVTQTPTTAKPKPTRRANKRKHSKTATVTQKTTKPNQENL</sequence>
<feature type="compositionally biased region" description="Polar residues" evidence="1">
    <location>
        <begin position="201"/>
        <end position="216"/>
    </location>
</feature>
<dbReference type="InParanoid" id="E3MW80"/>
<proteinExistence type="predicted"/>
<reference evidence="2" key="1">
    <citation type="submission" date="2007-07" db="EMBL/GenBank/DDBJ databases">
        <title>PCAP assembly of the Caenorhabditis remanei genome.</title>
        <authorList>
            <consortium name="The Caenorhabditis remanei Sequencing Consortium"/>
            <person name="Wilson R.K."/>
        </authorList>
    </citation>
    <scope>NUCLEOTIDE SEQUENCE [LARGE SCALE GENOMIC DNA]</scope>
    <source>
        <strain evidence="2">PB4641</strain>
    </source>
</reference>
<dbReference type="EMBL" id="DS268485">
    <property type="protein sequence ID" value="EFP10428.1"/>
    <property type="molecule type" value="Genomic_DNA"/>
</dbReference>
<evidence type="ECO:0000256" key="1">
    <source>
        <dbReference type="SAM" id="MobiDB-lite"/>
    </source>
</evidence>
<protein>
    <submittedName>
        <fullName evidence="2">Uncharacterized protein</fullName>
    </submittedName>
</protein>
<feature type="compositionally biased region" description="Basic residues" evidence="1">
    <location>
        <begin position="136"/>
        <end position="145"/>
    </location>
</feature>
<feature type="region of interest" description="Disordered" evidence="1">
    <location>
        <begin position="134"/>
        <end position="216"/>
    </location>
</feature>
<dbReference type="Proteomes" id="UP000008281">
    <property type="component" value="Unassembled WGS sequence"/>
</dbReference>
<accession>E3MW80</accession>
<feature type="compositionally biased region" description="Basic residues" evidence="1">
    <location>
        <begin position="188"/>
        <end position="200"/>
    </location>
</feature>
<feature type="region of interest" description="Disordered" evidence="1">
    <location>
        <begin position="1"/>
        <end position="117"/>
    </location>
</feature>
<feature type="compositionally biased region" description="Low complexity" evidence="1">
    <location>
        <begin position="178"/>
        <end position="187"/>
    </location>
</feature>
<feature type="compositionally biased region" description="Polar residues" evidence="1">
    <location>
        <begin position="8"/>
        <end position="30"/>
    </location>
</feature>
<feature type="compositionally biased region" description="Basic residues" evidence="1">
    <location>
        <begin position="41"/>
        <end position="53"/>
    </location>
</feature>